<keyword evidence="4 10" id="KW-0677">Repeat</keyword>
<dbReference type="Pfam" id="PF00037">
    <property type="entry name" value="Fer4"/>
    <property type="match status" value="1"/>
</dbReference>
<evidence type="ECO:0000259" key="13">
    <source>
        <dbReference type="PROSITE" id="PS51656"/>
    </source>
</evidence>
<evidence type="ECO:0000256" key="2">
    <source>
        <dbReference type="ARBA" id="ARBA00022485"/>
    </source>
</evidence>
<feature type="binding site" evidence="10">
    <location>
        <position position="144"/>
    </location>
    <ligand>
        <name>[4Fe-4S] cluster</name>
        <dbReference type="ChEBI" id="CHEBI:49883"/>
        <label>2</label>
    </ligand>
</feature>
<keyword evidence="1 10" id="KW-0813">Transport</keyword>
<dbReference type="EMBL" id="BRLB01000002">
    <property type="protein sequence ID" value="GKX28875.1"/>
    <property type="molecule type" value="Genomic_DNA"/>
</dbReference>
<keyword evidence="5 10" id="KW-1278">Translocase</keyword>
<evidence type="ECO:0000259" key="12">
    <source>
        <dbReference type="PROSITE" id="PS51379"/>
    </source>
</evidence>
<dbReference type="PROSITE" id="PS00198">
    <property type="entry name" value="4FE4S_FER_1"/>
    <property type="match status" value="1"/>
</dbReference>
<comment type="caution">
    <text evidence="14">The sequence shown here is derived from an EMBL/GenBank/DDBJ whole genome shotgun (WGS) entry which is preliminary data.</text>
</comment>
<feature type="domain" description="4Fe-4S ferredoxin-type" evidence="12">
    <location>
        <begin position="164"/>
        <end position="193"/>
    </location>
</feature>
<keyword evidence="7 10" id="KW-0408">Iron</keyword>
<dbReference type="GO" id="GO:0051539">
    <property type="term" value="F:4 iron, 4 sulfur cluster binding"/>
    <property type="evidence" value="ECO:0007669"/>
    <property type="project" value="UniProtKB-UniRule"/>
</dbReference>
<keyword evidence="3 10" id="KW-0479">Metal-binding</keyword>
<dbReference type="SUPFAM" id="SSF54862">
    <property type="entry name" value="4Fe-4S ferredoxins"/>
    <property type="match status" value="1"/>
</dbReference>
<feature type="region of interest" description="Hydrophobic" evidence="10">
    <location>
        <begin position="1"/>
        <end position="28"/>
    </location>
</feature>
<dbReference type="RefSeq" id="WP_281813760.1">
    <property type="nucleotide sequence ID" value="NZ_BRLB01000002.1"/>
</dbReference>
<dbReference type="PANTHER" id="PTHR43560:SF1">
    <property type="entry name" value="ION-TRANSLOCATING OXIDOREDUCTASE COMPLEX SUBUNIT B"/>
    <property type="match status" value="1"/>
</dbReference>
<dbReference type="AlphaFoldDB" id="A0A9W6DDY3"/>
<comment type="caution">
    <text evidence="10">Lacks conserved residue(s) required for the propagation of feature annotation.</text>
</comment>
<comment type="subunit">
    <text evidence="10">The complex is composed of six subunits: RnfA, RnfB, RnfC, RnfD, RnfE and RnfG.</text>
</comment>
<protein>
    <recommendedName>
        <fullName evidence="10">Ion-translocating oxidoreductase complex subunit B</fullName>
        <ecNumber evidence="10">7.-.-.-</ecNumber>
    </recommendedName>
    <alternativeName>
        <fullName evidence="10">Rnf electron transport complex subunit B</fullName>
    </alternativeName>
</protein>
<comment type="similarity">
    <text evidence="10">Belongs to the 4Fe4S bacterial-type ferredoxin family. RnfB subfamily.</text>
</comment>
<dbReference type="InterPro" id="IPR007202">
    <property type="entry name" value="4Fe-4S_dom"/>
</dbReference>
<dbReference type="Gene3D" id="3.30.70.20">
    <property type="match status" value="2"/>
</dbReference>
<keyword evidence="10" id="KW-1003">Cell membrane</keyword>
<dbReference type="CDD" id="cd10549">
    <property type="entry name" value="MtMvhB_like"/>
    <property type="match status" value="1"/>
</dbReference>
<dbReference type="InterPro" id="IPR050395">
    <property type="entry name" value="4Fe4S_Ferredoxin_RnfB"/>
</dbReference>
<sequence>MEWTSILYPALSIGGLGIVFGLGLGVAAKKFAIEVDPKVPKVREVLPGANCGGCGFAGCDAFAKAVVEGKAKPNGCPVGGSDVAAKVSAILGIESSDDVKKVAFVKCQGTCDKAKEKYEYVGVMDCKNANFLQGNGSKACEYGCLGLGSCVNACMFDAIHIIDGIAKVDEEKCTSCGMCVEACPKNLIDLVPYDNNVRVSCNSNNKGKDVKLSCDVGCIGCRLCTKVCEFDAISVENNLAKIDYDKCTMCMKCVEKCPTHAIIVKEQEK</sequence>
<dbReference type="PROSITE" id="PS51656">
    <property type="entry name" value="4FE4S"/>
    <property type="match status" value="1"/>
</dbReference>
<feature type="transmembrane region" description="Helical" evidence="11">
    <location>
        <begin position="6"/>
        <end position="28"/>
    </location>
</feature>
<dbReference type="NCBIfam" id="TIGR01944">
    <property type="entry name" value="rnfB"/>
    <property type="match status" value="1"/>
</dbReference>
<feature type="binding site" evidence="10">
    <location>
        <position position="179"/>
    </location>
    <ligand>
        <name>[4Fe-4S] cluster</name>
        <dbReference type="ChEBI" id="CHEBI:49883"/>
        <label>3</label>
    </ligand>
</feature>
<feature type="binding site" evidence="10">
    <location>
        <position position="173"/>
    </location>
    <ligand>
        <name>[4Fe-4S] cluster</name>
        <dbReference type="ChEBI" id="CHEBI:49883"/>
        <label>3</label>
    </ligand>
</feature>
<keyword evidence="6 10" id="KW-0249">Electron transport</keyword>
<gene>
    <name evidence="10" type="primary">rnfB</name>
    <name evidence="14" type="ORF">SH1V18_13550</name>
</gene>
<feature type="domain" description="4Fe-4S ferredoxin-type" evidence="12">
    <location>
        <begin position="208"/>
        <end position="237"/>
    </location>
</feature>
<keyword evidence="9 10" id="KW-0472">Membrane</keyword>
<dbReference type="GO" id="GO:0046872">
    <property type="term" value="F:metal ion binding"/>
    <property type="evidence" value="ECO:0007669"/>
    <property type="project" value="UniProtKB-KW"/>
</dbReference>
<dbReference type="PANTHER" id="PTHR43560">
    <property type="entry name" value="ION-TRANSLOCATING OXIDOREDUCTASE COMPLEX SUBUNIT B"/>
    <property type="match status" value="1"/>
</dbReference>
<evidence type="ECO:0000256" key="10">
    <source>
        <dbReference type="HAMAP-Rule" id="MF_00463"/>
    </source>
</evidence>
<dbReference type="GO" id="GO:0022900">
    <property type="term" value="P:electron transport chain"/>
    <property type="evidence" value="ECO:0007669"/>
    <property type="project" value="UniProtKB-UniRule"/>
</dbReference>
<feature type="binding site" evidence="10">
    <location>
        <position position="54"/>
    </location>
    <ligand>
        <name>[4Fe-4S] cluster</name>
        <dbReference type="ChEBI" id="CHEBI:49883"/>
        <label>1</label>
    </ligand>
</feature>
<dbReference type="Pfam" id="PF04060">
    <property type="entry name" value="FeS"/>
    <property type="match status" value="1"/>
</dbReference>
<dbReference type="Proteomes" id="UP001144256">
    <property type="component" value="Unassembled WGS sequence"/>
</dbReference>
<feature type="binding site" evidence="10">
    <location>
        <position position="140"/>
    </location>
    <ligand>
        <name>[4Fe-4S] cluster</name>
        <dbReference type="ChEBI" id="CHEBI:49883"/>
        <label>2</label>
    </ligand>
</feature>
<dbReference type="GO" id="GO:0009055">
    <property type="term" value="F:electron transfer activity"/>
    <property type="evidence" value="ECO:0007669"/>
    <property type="project" value="InterPro"/>
</dbReference>
<evidence type="ECO:0000256" key="9">
    <source>
        <dbReference type="ARBA" id="ARBA00023136"/>
    </source>
</evidence>
<feature type="binding site" evidence="10">
    <location>
        <position position="183"/>
    </location>
    <ligand>
        <name>[4Fe-4S] cluster</name>
        <dbReference type="ChEBI" id="CHEBI:49883"/>
        <label>2</label>
    </ligand>
</feature>
<dbReference type="InterPro" id="IPR017900">
    <property type="entry name" value="4Fe4S_Fe_S_CS"/>
</dbReference>
<dbReference type="InterPro" id="IPR017896">
    <property type="entry name" value="4Fe4S_Fe-S-bd"/>
</dbReference>
<keyword evidence="11" id="KW-0812">Transmembrane</keyword>
<dbReference type="PROSITE" id="PS51379">
    <property type="entry name" value="4FE4S_FER_2"/>
    <property type="match status" value="3"/>
</dbReference>
<accession>A0A9W6DDY3</accession>
<feature type="binding site" evidence="10">
    <location>
        <position position="176"/>
    </location>
    <ligand>
        <name>[4Fe-4S] cluster</name>
        <dbReference type="ChEBI" id="CHEBI:49883"/>
        <label>3</label>
    </ligand>
</feature>
<dbReference type="GO" id="GO:0005886">
    <property type="term" value="C:plasma membrane"/>
    <property type="evidence" value="ECO:0007669"/>
    <property type="project" value="UniProtKB-SubCell"/>
</dbReference>
<evidence type="ECO:0000256" key="5">
    <source>
        <dbReference type="ARBA" id="ARBA00022967"/>
    </source>
</evidence>
<name>A0A9W6DDY3_9FIRM</name>
<dbReference type="InterPro" id="IPR010207">
    <property type="entry name" value="Elect_transpt_cplx_RnfB/RsxB"/>
</dbReference>
<feature type="binding site" evidence="10">
    <location>
        <position position="51"/>
    </location>
    <ligand>
        <name>[4Fe-4S] cluster</name>
        <dbReference type="ChEBI" id="CHEBI:49883"/>
        <label>1</label>
    </ligand>
</feature>
<evidence type="ECO:0000256" key="7">
    <source>
        <dbReference type="ARBA" id="ARBA00023004"/>
    </source>
</evidence>
<evidence type="ECO:0000256" key="1">
    <source>
        <dbReference type="ARBA" id="ARBA00022448"/>
    </source>
</evidence>
<evidence type="ECO:0000256" key="6">
    <source>
        <dbReference type="ARBA" id="ARBA00022982"/>
    </source>
</evidence>
<evidence type="ECO:0000256" key="4">
    <source>
        <dbReference type="ARBA" id="ARBA00022737"/>
    </source>
</evidence>
<reference evidence="14" key="1">
    <citation type="submission" date="2022-06" db="EMBL/GenBank/DDBJ databases">
        <title>Vallitalea longa sp. nov., an anaerobic bacterium isolated from marine sediment.</title>
        <authorList>
            <person name="Hirano S."/>
            <person name="Terahara T."/>
            <person name="Mori K."/>
            <person name="Hamada M."/>
            <person name="Matsumoto R."/>
            <person name="Kobayashi T."/>
        </authorList>
    </citation>
    <scope>NUCLEOTIDE SEQUENCE</scope>
    <source>
        <strain evidence="14">SH18-1</strain>
    </source>
</reference>
<dbReference type="Pfam" id="PF13187">
    <property type="entry name" value="Fer4_9"/>
    <property type="match status" value="1"/>
</dbReference>
<comment type="function">
    <text evidence="10">Part of a membrane-bound complex that couples electron transfer with translocation of ions across the membrane.</text>
</comment>
<dbReference type="NCBIfam" id="NF005503">
    <property type="entry name" value="PRK07118.1-2"/>
    <property type="match status" value="1"/>
</dbReference>
<comment type="subcellular location">
    <subcellularLocation>
        <location evidence="10">Cell membrane</location>
    </subcellularLocation>
</comment>
<evidence type="ECO:0000256" key="11">
    <source>
        <dbReference type="SAM" id="Phobius"/>
    </source>
</evidence>
<evidence type="ECO:0000256" key="8">
    <source>
        <dbReference type="ARBA" id="ARBA00023014"/>
    </source>
</evidence>
<evidence type="ECO:0000256" key="3">
    <source>
        <dbReference type="ARBA" id="ARBA00022723"/>
    </source>
</evidence>
<feature type="binding site" evidence="10">
    <location>
        <position position="59"/>
    </location>
    <ligand>
        <name>[4Fe-4S] cluster</name>
        <dbReference type="ChEBI" id="CHEBI:49883"/>
        <label>1</label>
    </ligand>
</feature>
<feature type="binding site" evidence="10">
    <location>
        <position position="76"/>
    </location>
    <ligand>
        <name>[4Fe-4S] cluster</name>
        <dbReference type="ChEBI" id="CHEBI:49883"/>
        <label>1</label>
    </ligand>
</feature>
<feature type="domain" description="4Fe-4S" evidence="13">
    <location>
        <begin position="34"/>
        <end position="93"/>
    </location>
</feature>
<dbReference type="EC" id="7.-.-.-" evidence="10"/>
<keyword evidence="2 10" id="KW-0004">4Fe-4S</keyword>
<proteinExistence type="inferred from homology"/>
<feature type="binding site" evidence="10">
    <location>
        <position position="154"/>
    </location>
    <ligand>
        <name>[4Fe-4S] cluster</name>
        <dbReference type="ChEBI" id="CHEBI:49883"/>
        <label>3</label>
    </ligand>
</feature>
<keyword evidence="11" id="KW-1133">Transmembrane helix</keyword>
<keyword evidence="15" id="KW-1185">Reference proteome</keyword>
<dbReference type="HAMAP" id="MF_00463">
    <property type="entry name" value="RsxB_RnfB"/>
    <property type="match status" value="1"/>
</dbReference>
<feature type="domain" description="4Fe-4S ferredoxin-type" evidence="12">
    <location>
        <begin position="238"/>
        <end position="267"/>
    </location>
</feature>
<dbReference type="Gene3D" id="1.10.15.40">
    <property type="entry name" value="Electron transport complex subunit B, putative Fe-S cluster"/>
    <property type="match status" value="1"/>
</dbReference>
<feature type="binding site" evidence="10">
    <location>
        <position position="150"/>
    </location>
    <ligand>
        <name>[4Fe-4S] cluster</name>
        <dbReference type="ChEBI" id="CHEBI:49883"/>
        <label>2</label>
    </ligand>
</feature>
<organism evidence="14 15">
    <name type="scientific">Vallitalea longa</name>
    <dbReference type="NCBI Taxonomy" id="2936439"/>
    <lineage>
        <taxon>Bacteria</taxon>
        <taxon>Bacillati</taxon>
        <taxon>Bacillota</taxon>
        <taxon>Clostridia</taxon>
        <taxon>Lachnospirales</taxon>
        <taxon>Vallitaleaceae</taxon>
        <taxon>Vallitalea</taxon>
    </lineage>
</organism>
<keyword evidence="8 10" id="KW-0411">Iron-sulfur</keyword>
<comment type="cofactor">
    <cofactor evidence="10">
        <name>[4Fe-4S] cluster</name>
        <dbReference type="ChEBI" id="CHEBI:49883"/>
    </cofactor>
    <text evidence="10">Binds 3 [4Fe-4S] clusters.</text>
</comment>
<evidence type="ECO:0000313" key="14">
    <source>
        <dbReference type="EMBL" id="GKX28875.1"/>
    </source>
</evidence>
<evidence type="ECO:0000313" key="15">
    <source>
        <dbReference type="Proteomes" id="UP001144256"/>
    </source>
</evidence>